<dbReference type="GO" id="GO:0004553">
    <property type="term" value="F:hydrolase activity, hydrolyzing O-glycosyl compounds"/>
    <property type="evidence" value="ECO:0007669"/>
    <property type="project" value="InterPro"/>
</dbReference>
<dbReference type="Pfam" id="PF00128">
    <property type="entry name" value="Alpha-amylase"/>
    <property type="match status" value="2"/>
</dbReference>
<evidence type="ECO:0000313" key="5">
    <source>
        <dbReference type="Proteomes" id="UP000179524"/>
    </source>
</evidence>
<dbReference type="EMBL" id="MLQR01000001">
    <property type="protein sequence ID" value="OIJ17486.1"/>
    <property type="molecule type" value="Genomic_DNA"/>
</dbReference>
<dbReference type="InterPro" id="IPR011838">
    <property type="entry name" value="Pullulan_Gpos"/>
</dbReference>
<dbReference type="InterPro" id="IPR017853">
    <property type="entry name" value="GH"/>
</dbReference>
<dbReference type="Gene3D" id="2.60.40.1220">
    <property type="match status" value="1"/>
</dbReference>
<accession>A0A1S2LYR0</accession>
<dbReference type="Gene3D" id="2.60.40.1180">
    <property type="entry name" value="Golgi alpha-mannosidase II"/>
    <property type="match status" value="1"/>
</dbReference>
<gene>
    <name evidence="4" type="ORF">BKP37_03050</name>
</gene>
<dbReference type="InterPro" id="IPR014756">
    <property type="entry name" value="Ig_E-set"/>
</dbReference>
<name>A0A1S2LYR0_9BACI</name>
<sequence length="763" mass="86793">MLSDSKIRVRVSDASILSEAGWAKELNVLDKNGNQLEIDSVTILDSERMDINGNFDSMHSPFTVTYGENTLRLSTVIDWRLIDEMYAYDGELGAMLHEDGTATLKLWSPLAEYVSVILYDKDDQFVVIKDEIEMTKGDRGVWQVTLNEENTEISNVRGYFYHYKIDHGGVKKIALDPYAKSMAAWNSNGQYSIGKAAIVDPSTIGPKLDFAEIEGFEKREDAIIYEVHVRDFTSDPSIENELSAQFGTFAAFIEKLDYIQDLGVTHIQLLPIMSYFNADEWGNSVRMLDYASTGTNYNWGYDPHSYFSLSGMYSENLNDPELRIYEFKKLVDEIHSRGMGVILDVVYNHTARVEIFEDLAPNYYYFMDKDGTARISFGGGRLGTTHEMARRIFVDSILYWVDEFKVDGFRFDMMGDHDAESIQIAYDRAKELNPNIIMIGEGWRTFVGDEGKEYITPADQDWMQYTESVGVFSDDFRNELKSGYPYEGELRFITNGARKIEQIFDNIKAQPHNFVASSPGDVVQYIEAHDNLTLHDVIALSIKKDPDLHQEEIHQRIRLGNSLLLTSQGKAFIHAGQEFGRTKQFRAETTSEPYKSTFMVDEDGNPFTYPYFIHDSYDSSDAINLFNWEQAANAEVFPVNNLTREYTKGLIALRRSTDAFRLGTKELINSNVTLINAPEINTRDLVIGYRNEATDGTAYYVFVNADTEERTLTLNKNLLSGTVLVDSDEAGIEEVSERSGFTLTEDSITIEPLTTVVIKMDRE</sequence>
<reference evidence="4 5" key="1">
    <citation type="submission" date="2016-10" db="EMBL/GenBank/DDBJ databases">
        <title>Draft genome sequences of four alkaliphilic bacteria belonging to the Anaerobacillus genus.</title>
        <authorList>
            <person name="Bassil N.M."/>
            <person name="Lloyd J.R."/>
        </authorList>
    </citation>
    <scope>NUCLEOTIDE SEQUENCE [LARGE SCALE GENOMIC DNA]</scope>
    <source>
        <strain evidence="4 5">DSM 18345</strain>
    </source>
</reference>
<dbReference type="InterPro" id="IPR013783">
    <property type="entry name" value="Ig-like_fold"/>
</dbReference>
<feature type="domain" description="Glycosyl hydrolase family 13 catalytic" evidence="3">
    <location>
        <begin position="226"/>
        <end position="621"/>
    </location>
</feature>
<comment type="caution">
    <text evidence="4">The sequence shown here is derived from an EMBL/GenBank/DDBJ whole genome shotgun (WGS) entry which is preliminary data.</text>
</comment>
<organism evidence="4 5">
    <name type="scientific">Anaerobacillus alkalilacustris</name>
    <dbReference type="NCBI Taxonomy" id="393763"/>
    <lineage>
        <taxon>Bacteria</taxon>
        <taxon>Bacillati</taxon>
        <taxon>Bacillota</taxon>
        <taxon>Bacilli</taxon>
        <taxon>Bacillales</taxon>
        <taxon>Bacillaceae</taxon>
        <taxon>Anaerobacillus</taxon>
    </lineage>
</organism>
<protein>
    <submittedName>
        <fullName evidence="4">Pullulanase</fullName>
    </submittedName>
</protein>
<comment type="similarity">
    <text evidence="1">Belongs to the glycosyl hydrolase 13 family.</text>
</comment>
<dbReference type="NCBIfam" id="TIGR02102">
    <property type="entry name" value="pullulan_Gpos"/>
    <property type="match status" value="1"/>
</dbReference>
<dbReference type="InterPro" id="IPR013780">
    <property type="entry name" value="Glyco_hydro_b"/>
</dbReference>
<dbReference type="SUPFAM" id="SSF51445">
    <property type="entry name" value="(Trans)glycosidases"/>
    <property type="match status" value="1"/>
</dbReference>
<dbReference type="InterPro" id="IPR006047">
    <property type="entry name" value="GH13_cat_dom"/>
</dbReference>
<evidence type="ECO:0000256" key="2">
    <source>
        <dbReference type="ARBA" id="ARBA00022729"/>
    </source>
</evidence>
<dbReference type="Proteomes" id="UP000179524">
    <property type="component" value="Unassembled WGS sequence"/>
</dbReference>
<dbReference type="InterPro" id="IPR014755">
    <property type="entry name" value="Cu-Rt/internalin_Ig-like"/>
</dbReference>
<dbReference type="PANTHER" id="PTHR43002">
    <property type="entry name" value="GLYCOGEN DEBRANCHING ENZYME"/>
    <property type="match status" value="1"/>
</dbReference>
<dbReference type="Pfam" id="PF02922">
    <property type="entry name" value="CBM_48"/>
    <property type="match status" value="1"/>
</dbReference>
<dbReference type="CDD" id="cd11341">
    <property type="entry name" value="AmyAc_Pullulanase_LD-like"/>
    <property type="match status" value="1"/>
</dbReference>
<dbReference type="OrthoDB" id="9761875at2"/>
<dbReference type="CDD" id="cd02860">
    <property type="entry name" value="E_set_Pullulanase"/>
    <property type="match status" value="1"/>
</dbReference>
<dbReference type="SUPFAM" id="SSF81296">
    <property type="entry name" value="E set domains"/>
    <property type="match status" value="1"/>
</dbReference>
<dbReference type="InterPro" id="IPR004193">
    <property type="entry name" value="Glyco_hydro_13_N"/>
</dbReference>
<keyword evidence="2" id="KW-0732">Signal</keyword>
<dbReference type="Gene3D" id="2.60.40.10">
    <property type="entry name" value="Immunoglobulins"/>
    <property type="match status" value="1"/>
</dbReference>
<evidence type="ECO:0000313" key="4">
    <source>
        <dbReference type="EMBL" id="OIJ17486.1"/>
    </source>
</evidence>
<dbReference type="Pfam" id="PF18033">
    <property type="entry name" value="SpuA_C"/>
    <property type="match status" value="1"/>
</dbReference>
<evidence type="ECO:0000259" key="3">
    <source>
        <dbReference type="SMART" id="SM00642"/>
    </source>
</evidence>
<keyword evidence="5" id="KW-1185">Reference proteome</keyword>
<evidence type="ECO:0000256" key="1">
    <source>
        <dbReference type="ARBA" id="ARBA00008061"/>
    </source>
</evidence>
<dbReference type="InterPro" id="IPR040806">
    <property type="entry name" value="SpuA_C"/>
</dbReference>
<dbReference type="Gene3D" id="3.20.20.80">
    <property type="entry name" value="Glycosidases"/>
    <property type="match status" value="1"/>
</dbReference>
<proteinExistence type="inferred from homology"/>
<dbReference type="SMART" id="SM00642">
    <property type="entry name" value="Aamy"/>
    <property type="match status" value="1"/>
</dbReference>
<dbReference type="GO" id="GO:0005975">
    <property type="term" value="P:carbohydrate metabolic process"/>
    <property type="evidence" value="ECO:0007669"/>
    <property type="project" value="InterPro"/>
</dbReference>
<dbReference type="AlphaFoldDB" id="A0A1S2LYR0"/>